<dbReference type="Pfam" id="PF06172">
    <property type="entry name" value="Cupin_5"/>
    <property type="match status" value="1"/>
</dbReference>
<protein>
    <recommendedName>
        <fullName evidence="1">DUF985 domain-containing protein</fullName>
    </recommendedName>
</protein>
<dbReference type="SUPFAM" id="SSF51182">
    <property type="entry name" value="RmlC-like cupins"/>
    <property type="match status" value="1"/>
</dbReference>
<dbReference type="EMBL" id="CAXAQS010000543">
    <property type="protein sequence ID" value="CAK9252043.1"/>
    <property type="molecule type" value="Genomic_DNA"/>
</dbReference>
<dbReference type="InterPro" id="IPR039935">
    <property type="entry name" value="YML079W-like"/>
</dbReference>
<evidence type="ECO:0000259" key="1">
    <source>
        <dbReference type="Pfam" id="PF06172"/>
    </source>
</evidence>
<feature type="domain" description="DUF985" evidence="1">
    <location>
        <begin position="7"/>
        <end position="131"/>
    </location>
</feature>
<dbReference type="InterPro" id="IPR014710">
    <property type="entry name" value="RmlC-like_jellyroll"/>
</dbReference>
<accession>A0ABP0VDT8</accession>
<dbReference type="InterPro" id="IPR011051">
    <property type="entry name" value="RmlC_Cupin_sf"/>
</dbReference>
<dbReference type="CDD" id="cd06121">
    <property type="entry name" value="cupin_YML079wp"/>
    <property type="match status" value="1"/>
</dbReference>
<dbReference type="Gene3D" id="2.60.120.10">
    <property type="entry name" value="Jelly Rolls"/>
    <property type="match status" value="1"/>
</dbReference>
<reference evidence="2" key="1">
    <citation type="submission" date="2024-02" db="EMBL/GenBank/DDBJ databases">
        <authorList>
            <consortium name="ELIXIR-Norway"/>
            <consortium name="Elixir Norway"/>
        </authorList>
    </citation>
    <scope>NUCLEOTIDE SEQUENCE</scope>
</reference>
<evidence type="ECO:0000313" key="2">
    <source>
        <dbReference type="EMBL" id="CAK9252043.1"/>
    </source>
</evidence>
<evidence type="ECO:0000313" key="3">
    <source>
        <dbReference type="Proteomes" id="UP001497444"/>
    </source>
</evidence>
<name>A0ABP0VDT8_9BRYO</name>
<sequence>MHSKIEKYISDLSLIPHPEGGWYSETYRSDETTTDLPAGFTGARHFSTAIYFLVPGTTFSAFHRIRSDELWHFYDGDMLQVFVIDEAGALRIIELGRDTDQGQVFQAVVRRGTWFASRCAAPGGFSLAGCTYLRVLISQISSWQSAAICCFSFRSMRAISRHSRDEAPTRPRL</sequence>
<proteinExistence type="predicted"/>
<keyword evidence="3" id="KW-1185">Reference proteome</keyword>
<dbReference type="Proteomes" id="UP001497444">
    <property type="component" value="Unassembled WGS sequence"/>
</dbReference>
<dbReference type="PANTHER" id="PTHR33387">
    <property type="entry name" value="RMLC-LIKE JELLY ROLL FOLD PROTEIN"/>
    <property type="match status" value="1"/>
</dbReference>
<gene>
    <name evidence="2" type="ORF">CSSPJE1EN1_LOCUS27421</name>
</gene>
<comment type="caution">
    <text evidence="2">The sequence shown here is derived from an EMBL/GenBank/DDBJ whole genome shotgun (WGS) entry which is preliminary data.</text>
</comment>
<organism evidence="2 3">
    <name type="scientific">Sphagnum jensenii</name>
    <dbReference type="NCBI Taxonomy" id="128206"/>
    <lineage>
        <taxon>Eukaryota</taxon>
        <taxon>Viridiplantae</taxon>
        <taxon>Streptophyta</taxon>
        <taxon>Embryophyta</taxon>
        <taxon>Bryophyta</taxon>
        <taxon>Sphagnophytina</taxon>
        <taxon>Sphagnopsida</taxon>
        <taxon>Sphagnales</taxon>
        <taxon>Sphagnaceae</taxon>
        <taxon>Sphagnum</taxon>
    </lineage>
</organism>
<dbReference type="PANTHER" id="PTHR33387:SF3">
    <property type="entry name" value="DUF985 DOMAIN-CONTAINING PROTEIN"/>
    <property type="match status" value="1"/>
</dbReference>
<dbReference type="InterPro" id="IPR009327">
    <property type="entry name" value="Cupin_DUF985"/>
</dbReference>